<dbReference type="RefSeq" id="XP_026190743.1">
    <property type="nucleotide sequence ID" value="XM_026334958.1"/>
</dbReference>
<dbReference type="AlphaFoldDB" id="A0A6P6RSF6"/>
<feature type="compositionally biased region" description="Low complexity" evidence="1">
    <location>
        <begin position="577"/>
        <end position="590"/>
    </location>
</feature>
<evidence type="ECO:0000256" key="1">
    <source>
        <dbReference type="SAM" id="MobiDB-lite"/>
    </source>
</evidence>
<dbReference type="GeneID" id="34621166"/>
<keyword evidence="2" id="KW-1185">Reference proteome</keyword>
<dbReference type="Proteomes" id="UP000515125">
    <property type="component" value="Unplaced"/>
</dbReference>
<evidence type="ECO:0000313" key="2">
    <source>
        <dbReference type="Proteomes" id="UP000515125"/>
    </source>
</evidence>
<feature type="region of interest" description="Disordered" evidence="1">
    <location>
        <begin position="114"/>
        <end position="133"/>
    </location>
</feature>
<name>A0A6P6RSF6_9EIME</name>
<accession>A0A6P6RSF6</accession>
<sequence>MRRHSLQEKARIAAEAEGVMRQIRQIRNSVRDFVAALNKKVAVRAPTEREELEQQERGQVLTPQLAEAWEAWEAHECLQPYAFAASLLHELQEQRLEERLKASREAFAQFLAAQDTESAGKDSERLVQQQEAPEIPFKPVDSARLRFTFLGHKPLSSIQNEGAEDLEVQRLGNEQQQQKDGQREQLHLVAILDRQARRHSKDMAKMKRQIQELFSWSDACAMAAVRRLKAELSECAAAATALLSADAAFAASARAALLQVLQLLGDRSTAQEDLENSRHALEALLEPVLVELEGQQLGLQRQRLPLLQRLNQSRRRLALLVEAASGIAKSVDGAAMQGGSFCGELLQQLDRLQAPDSESRLLLAHQLHHERLLEGMRVIAASLRSFLTFHTDAADLSEGDQIVQPPCSSSEQLDRLLASAGTLRSAALELAGAIRLSVGLLKKEEGSSEPPLVMHKEGDTNSESVSAISAEGLLEAMQKLQHEAKQQMEAILETHKRLDATAAAHYAARGAAAAAAKAADLWSIGPQKRQDFDGEATYSGEQLQLSAQRPEAGNESGIASLVDQTEEAMELAPPQHATSTSSATNDADAAPCVGASPNAYAGGIPGSDNAQAAAAAASAATDGLFMSARTCASELRDRLENAIDIYNSARHLLAVASAASAQLVEVDVYIFKQRERQERKMVAEGTREQLRQDIKRQAAGLMRLAAFGLTGTR</sequence>
<feature type="region of interest" description="Disordered" evidence="1">
    <location>
        <begin position="567"/>
        <end position="590"/>
    </location>
</feature>
<organism evidence="2 3">
    <name type="scientific">Cyclospora cayetanensis</name>
    <dbReference type="NCBI Taxonomy" id="88456"/>
    <lineage>
        <taxon>Eukaryota</taxon>
        <taxon>Sar</taxon>
        <taxon>Alveolata</taxon>
        <taxon>Apicomplexa</taxon>
        <taxon>Conoidasida</taxon>
        <taxon>Coccidia</taxon>
        <taxon>Eucoccidiorida</taxon>
        <taxon>Eimeriorina</taxon>
        <taxon>Eimeriidae</taxon>
        <taxon>Cyclospora</taxon>
    </lineage>
</organism>
<gene>
    <name evidence="3" type="primary">LOC34621166</name>
</gene>
<proteinExistence type="predicted"/>
<reference evidence="3" key="1">
    <citation type="submission" date="2025-08" db="UniProtKB">
        <authorList>
            <consortium name="RefSeq"/>
        </authorList>
    </citation>
    <scope>IDENTIFICATION</scope>
</reference>
<protein>
    <submittedName>
        <fullName evidence="3">Uncharacterized protein LOC34621166</fullName>
    </submittedName>
</protein>
<evidence type="ECO:0000313" key="3">
    <source>
        <dbReference type="RefSeq" id="XP_026190743.1"/>
    </source>
</evidence>